<comment type="similarity">
    <text evidence="1">Belongs to the TfdA dioxygenase family.</text>
</comment>
<dbReference type="AlphaFoldDB" id="A0A5C8PUC3"/>
<gene>
    <name evidence="7" type="ORF">FHP25_03910</name>
</gene>
<evidence type="ECO:0000256" key="4">
    <source>
        <dbReference type="ARBA" id="ARBA00023002"/>
    </source>
</evidence>
<dbReference type="InterPro" id="IPR042098">
    <property type="entry name" value="TauD-like_sf"/>
</dbReference>
<dbReference type="GO" id="GO:0006790">
    <property type="term" value="P:sulfur compound metabolic process"/>
    <property type="evidence" value="ECO:0007669"/>
    <property type="project" value="TreeGrafter"/>
</dbReference>
<feature type="domain" description="TauD/TfdA-like" evidence="6">
    <location>
        <begin position="26"/>
        <end position="84"/>
    </location>
</feature>
<comment type="caution">
    <text evidence="7">The sequence shown here is derived from an EMBL/GenBank/DDBJ whole genome shotgun (WGS) entry which is preliminary data.</text>
</comment>
<evidence type="ECO:0000256" key="3">
    <source>
        <dbReference type="ARBA" id="ARBA00022964"/>
    </source>
</evidence>
<proteinExistence type="inferred from homology"/>
<sequence>MQLAHNASCPGHLNAGGGRGVSAYRGDAHRRQLLAFLYSHAVRPEFTCRFVWSPGALAMWDNRCLQHFAINDYAGHRRELRRTTVLGEAPIPVGAEPAAVRA</sequence>
<name>A0A5C8PUC3_9HYPH</name>
<organism evidence="7 8">
    <name type="scientific">Vineibacter terrae</name>
    <dbReference type="NCBI Taxonomy" id="2586908"/>
    <lineage>
        <taxon>Bacteria</taxon>
        <taxon>Pseudomonadati</taxon>
        <taxon>Pseudomonadota</taxon>
        <taxon>Alphaproteobacteria</taxon>
        <taxon>Hyphomicrobiales</taxon>
        <taxon>Vineibacter</taxon>
    </lineage>
</organism>
<dbReference type="GO" id="GO:0046872">
    <property type="term" value="F:metal ion binding"/>
    <property type="evidence" value="ECO:0007669"/>
    <property type="project" value="UniProtKB-KW"/>
</dbReference>
<dbReference type="OrthoDB" id="7346227at2"/>
<dbReference type="GO" id="GO:0000908">
    <property type="term" value="F:taurine dioxygenase activity"/>
    <property type="evidence" value="ECO:0007669"/>
    <property type="project" value="TreeGrafter"/>
</dbReference>
<evidence type="ECO:0000313" key="7">
    <source>
        <dbReference type="EMBL" id="TXL81684.1"/>
    </source>
</evidence>
<evidence type="ECO:0000256" key="2">
    <source>
        <dbReference type="ARBA" id="ARBA00022723"/>
    </source>
</evidence>
<dbReference type="EMBL" id="VDUZ01000003">
    <property type="protein sequence ID" value="TXL81684.1"/>
    <property type="molecule type" value="Genomic_DNA"/>
</dbReference>
<evidence type="ECO:0000259" key="6">
    <source>
        <dbReference type="Pfam" id="PF02668"/>
    </source>
</evidence>
<evidence type="ECO:0000256" key="5">
    <source>
        <dbReference type="ARBA" id="ARBA00023004"/>
    </source>
</evidence>
<accession>A0A5C8PUC3</accession>
<dbReference type="PANTHER" id="PTHR30468:SF1">
    <property type="entry name" value="ALPHA-KETOGLUTARATE-DEPENDENT SULFONATE DIOXYGENASE"/>
    <property type="match status" value="1"/>
</dbReference>
<protein>
    <recommendedName>
        <fullName evidence="6">TauD/TfdA-like domain-containing protein</fullName>
    </recommendedName>
</protein>
<dbReference type="Pfam" id="PF02668">
    <property type="entry name" value="TauD"/>
    <property type="match status" value="1"/>
</dbReference>
<dbReference type="GO" id="GO:0005737">
    <property type="term" value="C:cytoplasm"/>
    <property type="evidence" value="ECO:0007669"/>
    <property type="project" value="TreeGrafter"/>
</dbReference>
<dbReference type="Gene3D" id="3.60.130.10">
    <property type="entry name" value="Clavaminate synthase-like"/>
    <property type="match status" value="1"/>
</dbReference>
<keyword evidence="8" id="KW-1185">Reference proteome</keyword>
<dbReference type="InterPro" id="IPR051323">
    <property type="entry name" value="AtsK-like"/>
</dbReference>
<dbReference type="RefSeq" id="WP_147845592.1">
    <property type="nucleotide sequence ID" value="NZ_VDUZ01000003.1"/>
</dbReference>
<reference evidence="7 8" key="1">
    <citation type="submission" date="2019-06" db="EMBL/GenBank/DDBJ databases">
        <title>New taxonomy in bacterial strain CC-CFT640, isolated from vineyard.</title>
        <authorList>
            <person name="Lin S.-Y."/>
            <person name="Tsai C.-F."/>
            <person name="Young C.-C."/>
        </authorList>
    </citation>
    <scope>NUCLEOTIDE SEQUENCE [LARGE SCALE GENOMIC DNA]</scope>
    <source>
        <strain evidence="7 8">CC-CFT640</strain>
    </source>
</reference>
<keyword evidence="3" id="KW-0223">Dioxygenase</keyword>
<dbReference type="Proteomes" id="UP000321638">
    <property type="component" value="Unassembled WGS sequence"/>
</dbReference>
<dbReference type="InterPro" id="IPR003819">
    <property type="entry name" value="TauD/TfdA-like"/>
</dbReference>
<evidence type="ECO:0000256" key="1">
    <source>
        <dbReference type="ARBA" id="ARBA00005896"/>
    </source>
</evidence>
<evidence type="ECO:0000313" key="8">
    <source>
        <dbReference type="Proteomes" id="UP000321638"/>
    </source>
</evidence>
<keyword evidence="4" id="KW-0560">Oxidoreductase</keyword>
<keyword evidence="5" id="KW-0408">Iron</keyword>
<dbReference type="PANTHER" id="PTHR30468">
    <property type="entry name" value="ALPHA-KETOGLUTARATE-DEPENDENT SULFONATE DIOXYGENASE"/>
    <property type="match status" value="1"/>
</dbReference>
<keyword evidence="2" id="KW-0479">Metal-binding</keyword>
<dbReference type="SUPFAM" id="SSF51197">
    <property type="entry name" value="Clavaminate synthase-like"/>
    <property type="match status" value="1"/>
</dbReference>